<evidence type="ECO:0000256" key="2">
    <source>
        <dbReference type="ARBA" id="ARBA00022729"/>
    </source>
</evidence>
<evidence type="ECO:0000313" key="6">
    <source>
        <dbReference type="EMBL" id="KAK9016659.1"/>
    </source>
</evidence>
<accession>A0ABR2RV90</accession>
<dbReference type="PANTHER" id="PTHR48060:SF21">
    <property type="entry name" value="L DOMAIN-LIKE PROTEIN"/>
    <property type="match status" value="1"/>
</dbReference>
<evidence type="ECO:0000256" key="1">
    <source>
        <dbReference type="ARBA" id="ARBA00022614"/>
    </source>
</evidence>
<dbReference type="Pfam" id="PF08263">
    <property type="entry name" value="LRRNT_2"/>
    <property type="match status" value="1"/>
</dbReference>
<dbReference type="EMBL" id="JBBPBN010000020">
    <property type="protein sequence ID" value="KAK9016659.1"/>
    <property type="molecule type" value="Genomic_DNA"/>
</dbReference>
<evidence type="ECO:0000256" key="3">
    <source>
        <dbReference type="ARBA" id="ARBA00022737"/>
    </source>
</evidence>
<reference evidence="6 7" key="1">
    <citation type="journal article" date="2024" name="G3 (Bethesda)">
        <title>Genome assembly of Hibiscus sabdariffa L. provides insights into metabolisms of medicinal natural products.</title>
        <authorList>
            <person name="Kim T."/>
        </authorList>
    </citation>
    <scope>NUCLEOTIDE SEQUENCE [LARGE SCALE GENOMIC DNA]</scope>
    <source>
        <strain evidence="6">TK-2024</strain>
        <tissue evidence="6">Old leaves</tissue>
    </source>
</reference>
<evidence type="ECO:0000256" key="4">
    <source>
        <dbReference type="SAM" id="SignalP"/>
    </source>
</evidence>
<keyword evidence="3" id="KW-0677">Repeat</keyword>
<dbReference type="InterPro" id="IPR032675">
    <property type="entry name" value="LRR_dom_sf"/>
</dbReference>
<dbReference type="InterPro" id="IPR053211">
    <property type="entry name" value="DNA_repair-toleration"/>
</dbReference>
<feature type="chain" id="PRO_5045319353" description="Leucine-rich repeat-containing N-terminal plant-type domain-containing protein" evidence="4">
    <location>
        <begin position="20"/>
        <end position="161"/>
    </location>
</feature>
<keyword evidence="2 4" id="KW-0732">Signal</keyword>
<keyword evidence="7" id="KW-1185">Reference proteome</keyword>
<protein>
    <recommendedName>
        <fullName evidence="5">Leucine-rich repeat-containing N-terminal plant-type domain-containing protein</fullName>
    </recommendedName>
</protein>
<dbReference type="PANTHER" id="PTHR48060">
    <property type="entry name" value="DNA DAMAGE-REPAIR/TOLERATION PROTEIN DRT100"/>
    <property type="match status" value="1"/>
</dbReference>
<name>A0ABR2RV90_9ROSI</name>
<keyword evidence="1" id="KW-0433">Leucine-rich repeat</keyword>
<comment type="caution">
    <text evidence="6">The sequence shown here is derived from an EMBL/GenBank/DDBJ whole genome shotgun (WGS) entry which is preliminary data.</text>
</comment>
<organism evidence="6 7">
    <name type="scientific">Hibiscus sabdariffa</name>
    <name type="common">roselle</name>
    <dbReference type="NCBI Taxonomy" id="183260"/>
    <lineage>
        <taxon>Eukaryota</taxon>
        <taxon>Viridiplantae</taxon>
        <taxon>Streptophyta</taxon>
        <taxon>Embryophyta</taxon>
        <taxon>Tracheophyta</taxon>
        <taxon>Spermatophyta</taxon>
        <taxon>Magnoliopsida</taxon>
        <taxon>eudicotyledons</taxon>
        <taxon>Gunneridae</taxon>
        <taxon>Pentapetalae</taxon>
        <taxon>rosids</taxon>
        <taxon>malvids</taxon>
        <taxon>Malvales</taxon>
        <taxon>Malvaceae</taxon>
        <taxon>Malvoideae</taxon>
        <taxon>Hibiscus</taxon>
    </lineage>
</organism>
<feature type="signal peptide" evidence="4">
    <location>
        <begin position="1"/>
        <end position="19"/>
    </location>
</feature>
<evidence type="ECO:0000313" key="7">
    <source>
        <dbReference type="Proteomes" id="UP001396334"/>
    </source>
</evidence>
<proteinExistence type="predicted"/>
<dbReference type="SUPFAM" id="SSF52058">
    <property type="entry name" value="L domain-like"/>
    <property type="match status" value="1"/>
</dbReference>
<dbReference type="Gene3D" id="3.80.10.10">
    <property type="entry name" value="Ribonuclease Inhibitor"/>
    <property type="match status" value="1"/>
</dbReference>
<feature type="domain" description="Leucine-rich repeat-containing N-terminal plant-type" evidence="5">
    <location>
        <begin position="24"/>
        <end position="62"/>
    </location>
</feature>
<dbReference type="InterPro" id="IPR013210">
    <property type="entry name" value="LRR_N_plant-typ"/>
</dbReference>
<sequence length="161" mass="17706">MRFLLLLPFVLLHISHTSAATVISELRALLTVKSSITDDPQSYLSNWNATTPICSFTGVTCDYTGRHVTSIDLTNFYLSGTLSPSFAHGTSRPLQSPLSQPFQQCFQRFASRSFPISDTCIWEGIISLVRSRQVMAVGSISNIWPFRATNSAGKCPLKSAT</sequence>
<evidence type="ECO:0000259" key="5">
    <source>
        <dbReference type="Pfam" id="PF08263"/>
    </source>
</evidence>
<gene>
    <name evidence="6" type="ORF">V6N11_079154</name>
</gene>
<dbReference type="Proteomes" id="UP001396334">
    <property type="component" value="Unassembled WGS sequence"/>
</dbReference>